<evidence type="ECO:0000256" key="2">
    <source>
        <dbReference type="ARBA" id="ARBA00022692"/>
    </source>
</evidence>
<evidence type="ECO:0000313" key="6">
    <source>
        <dbReference type="EMBL" id="TGL05963.1"/>
    </source>
</evidence>
<comment type="subcellular location">
    <subcellularLocation>
        <location evidence="1">Endomembrane system</location>
        <topology evidence="1">Multi-pass membrane protein</topology>
    </subcellularLocation>
</comment>
<evidence type="ECO:0000256" key="4">
    <source>
        <dbReference type="ARBA" id="ARBA00023136"/>
    </source>
</evidence>
<dbReference type="Proteomes" id="UP000297465">
    <property type="component" value="Unassembled WGS sequence"/>
</dbReference>
<comment type="caution">
    <text evidence="6">The sequence shown here is derived from an EMBL/GenBank/DDBJ whole genome shotgun (WGS) entry which is preliminary data.</text>
</comment>
<organism evidence="6 7">
    <name type="scientific">Leptospira montravelensis</name>
    <dbReference type="NCBI Taxonomy" id="2484961"/>
    <lineage>
        <taxon>Bacteria</taxon>
        <taxon>Pseudomonadati</taxon>
        <taxon>Spirochaetota</taxon>
        <taxon>Spirochaetia</taxon>
        <taxon>Leptospirales</taxon>
        <taxon>Leptospiraceae</taxon>
        <taxon>Leptospira</taxon>
    </lineage>
</organism>
<dbReference type="EMBL" id="RQFO01000004">
    <property type="protein sequence ID" value="TGL05963.1"/>
    <property type="molecule type" value="Genomic_DNA"/>
</dbReference>
<evidence type="ECO:0000256" key="3">
    <source>
        <dbReference type="ARBA" id="ARBA00022989"/>
    </source>
</evidence>
<keyword evidence="3" id="KW-1133">Transmembrane helix</keyword>
<dbReference type="InterPro" id="IPR010652">
    <property type="entry name" value="DUF1232"/>
</dbReference>
<protein>
    <submittedName>
        <fullName evidence="6">DUF1232 domain-containing protein</fullName>
    </submittedName>
</protein>
<accession>A0ABY2LWB3</accession>
<keyword evidence="2" id="KW-0812">Transmembrane</keyword>
<proteinExistence type="predicted"/>
<feature type="domain" description="DUF1232" evidence="5">
    <location>
        <begin position="47"/>
        <end position="82"/>
    </location>
</feature>
<dbReference type="PIRSF" id="PIRSF031804">
    <property type="entry name" value="UCP031804"/>
    <property type="match status" value="1"/>
</dbReference>
<dbReference type="InterPro" id="IPR016983">
    <property type="entry name" value="UCP031804"/>
</dbReference>
<evidence type="ECO:0000256" key="1">
    <source>
        <dbReference type="ARBA" id="ARBA00004127"/>
    </source>
</evidence>
<keyword evidence="7" id="KW-1185">Reference proteome</keyword>
<keyword evidence="4" id="KW-0472">Membrane</keyword>
<name>A0ABY2LWB3_9LEPT</name>
<dbReference type="Pfam" id="PF06803">
    <property type="entry name" value="DUF1232"/>
    <property type="match status" value="1"/>
</dbReference>
<evidence type="ECO:0000259" key="5">
    <source>
        <dbReference type="Pfam" id="PF06803"/>
    </source>
</evidence>
<dbReference type="RefSeq" id="WP_135569928.1">
    <property type="nucleotide sequence ID" value="NZ_RQFN01000011.1"/>
</dbReference>
<gene>
    <name evidence="6" type="ORF">EHQ31_04450</name>
</gene>
<reference evidence="7" key="1">
    <citation type="journal article" date="2019" name="PLoS Negl. Trop. Dis.">
        <title>Revisiting the worldwide diversity of Leptospira species in the environment.</title>
        <authorList>
            <person name="Vincent A.T."/>
            <person name="Schiettekatte O."/>
            <person name="Bourhy P."/>
            <person name="Veyrier F.J."/>
            <person name="Picardeau M."/>
        </authorList>
    </citation>
    <scope>NUCLEOTIDE SEQUENCE [LARGE SCALE GENOMIC DNA]</scope>
    <source>
        <strain evidence="7">201800278</strain>
    </source>
</reference>
<sequence>MDENQKLQFIKTNFWKKVKETGKKIPFVKDVIAMYYCLLDENTSLTAKASIAFALLYFISPVDAIPDIILALGYTDDAGVIASTLLLIKSQLKTEHYEKANLALSEEKDK</sequence>
<evidence type="ECO:0000313" key="7">
    <source>
        <dbReference type="Proteomes" id="UP000297465"/>
    </source>
</evidence>